<dbReference type="CDD" id="cd00165">
    <property type="entry name" value="S4"/>
    <property type="match status" value="1"/>
</dbReference>
<dbReference type="RefSeq" id="WP_188661349.1">
    <property type="nucleotide sequence ID" value="NZ_BMKC01000001.1"/>
</dbReference>
<gene>
    <name evidence="6" type="primary">hslR</name>
    <name evidence="6" type="ORF">GCM10011521_06870</name>
</gene>
<evidence type="ECO:0000259" key="5">
    <source>
        <dbReference type="SMART" id="SM00363"/>
    </source>
</evidence>
<dbReference type="Proteomes" id="UP000623419">
    <property type="component" value="Unassembled WGS sequence"/>
</dbReference>
<keyword evidence="6" id="KW-0346">Stress response</keyword>
<accession>A0ABQ1HE04</accession>
<dbReference type="PIRSF" id="PIRSF016821">
    <property type="entry name" value="HSP15"/>
    <property type="match status" value="1"/>
</dbReference>
<evidence type="ECO:0000256" key="3">
    <source>
        <dbReference type="ARBA" id="ARBA00023125"/>
    </source>
</evidence>
<comment type="similarity">
    <text evidence="1 4">Belongs to the HSP15 family.</text>
</comment>
<dbReference type="PROSITE" id="PS50889">
    <property type="entry name" value="S4"/>
    <property type="match status" value="1"/>
</dbReference>
<evidence type="ECO:0000256" key="4">
    <source>
        <dbReference type="PIRNR" id="PIRNR016821"/>
    </source>
</evidence>
<dbReference type="Pfam" id="PF01479">
    <property type="entry name" value="S4"/>
    <property type="match status" value="1"/>
</dbReference>
<sequence>MAKQSPSADAGAPVRLDVWLWAARFFKTRALAKEAIEGGKVQVAGQGAKAARSVRVGETMQVRRGEDVFELQVLGTSARRGPASVAQGLYAEDEAARETRLRLAAERRAAVAGYRPPAGKPDKRARRLIQALGDLDSL</sequence>
<protein>
    <recommendedName>
        <fullName evidence="4">Heat shock protein 15</fullName>
    </recommendedName>
</protein>
<dbReference type="InterPro" id="IPR002942">
    <property type="entry name" value="S4_RNA-bd"/>
</dbReference>
<dbReference type="EMBL" id="BMKC01000001">
    <property type="protein sequence ID" value="GGA71385.1"/>
    <property type="molecule type" value="Genomic_DNA"/>
</dbReference>
<dbReference type="SUPFAM" id="SSF55174">
    <property type="entry name" value="Alpha-L RNA-binding motif"/>
    <property type="match status" value="1"/>
</dbReference>
<reference evidence="7" key="1">
    <citation type="journal article" date="2019" name="Int. J. Syst. Evol. Microbiol.">
        <title>The Global Catalogue of Microorganisms (GCM) 10K type strain sequencing project: providing services to taxonomists for standard genome sequencing and annotation.</title>
        <authorList>
            <consortium name="The Broad Institute Genomics Platform"/>
            <consortium name="The Broad Institute Genome Sequencing Center for Infectious Disease"/>
            <person name="Wu L."/>
            <person name="Ma J."/>
        </authorList>
    </citation>
    <scope>NUCLEOTIDE SEQUENCE [LARGE SCALE GENOMIC DNA]</scope>
    <source>
        <strain evidence="7">CGMCC 1.15905</strain>
    </source>
</reference>
<keyword evidence="3 4" id="KW-0238">DNA-binding</keyword>
<dbReference type="SMART" id="SM00363">
    <property type="entry name" value="S4"/>
    <property type="match status" value="1"/>
</dbReference>
<feature type="domain" description="RNA-binding S4" evidence="5">
    <location>
        <begin position="14"/>
        <end position="76"/>
    </location>
</feature>
<proteinExistence type="inferred from homology"/>
<dbReference type="Gene3D" id="3.10.290.10">
    <property type="entry name" value="RNA-binding S4 domain"/>
    <property type="match status" value="1"/>
</dbReference>
<name>A0ABQ1HE04_9GAMM</name>
<evidence type="ECO:0000256" key="2">
    <source>
        <dbReference type="ARBA" id="ARBA00022884"/>
    </source>
</evidence>
<evidence type="ECO:0000313" key="6">
    <source>
        <dbReference type="EMBL" id="GGA71385.1"/>
    </source>
</evidence>
<evidence type="ECO:0000313" key="7">
    <source>
        <dbReference type="Proteomes" id="UP000623419"/>
    </source>
</evidence>
<dbReference type="InterPro" id="IPR036986">
    <property type="entry name" value="S4_RNA-bd_sf"/>
</dbReference>
<keyword evidence="7" id="KW-1185">Reference proteome</keyword>
<dbReference type="InterPro" id="IPR025708">
    <property type="entry name" value="HSP15"/>
</dbReference>
<comment type="caution">
    <text evidence="6">The sequence shown here is derived from an EMBL/GenBank/DDBJ whole genome shotgun (WGS) entry which is preliminary data.</text>
</comment>
<evidence type="ECO:0000256" key="1">
    <source>
        <dbReference type="ARBA" id="ARBA00008396"/>
    </source>
</evidence>
<organism evidence="6 7">
    <name type="scientific">Arenimonas soli</name>
    <dbReference type="NCBI Taxonomy" id="2269504"/>
    <lineage>
        <taxon>Bacteria</taxon>
        <taxon>Pseudomonadati</taxon>
        <taxon>Pseudomonadota</taxon>
        <taxon>Gammaproteobacteria</taxon>
        <taxon>Lysobacterales</taxon>
        <taxon>Lysobacteraceae</taxon>
        <taxon>Arenimonas</taxon>
    </lineage>
</organism>
<keyword evidence="2 4" id="KW-0694">RNA-binding</keyword>